<dbReference type="GO" id="GO:0031966">
    <property type="term" value="C:mitochondrial membrane"/>
    <property type="evidence" value="ECO:0007669"/>
    <property type="project" value="UniProtKB-SubCell"/>
</dbReference>
<comment type="similarity">
    <text evidence="2 12">Belongs to the ATPase protein 8 family.</text>
</comment>
<sequence length="51" mass="5892">MPQMAPINWLSLFVTFIIALLIFSAMNYFATIYTPETSAKSKNSMSISWKW</sequence>
<name>A0A3G1GNY0_9CUCU</name>
<evidence type="ECO:0000256" key="13">
    <source>
        <dbReference type="SAM" id="Phobius"/>
    </source>
</evidence>
<keyword evidence="10 12" id="KW-0496">Mitochondrion</keyword>
<organism evidence="14">
    <name type="scientific">Pachybrachis regius</name>
    <dbReference type="NCBI Taxonomy" id="1383037"/>
    <lineage>
        <taxon>Eukaryota</taxon>
        <taxon>Metazoa</taxon>
        <taxon>Ecdysozoa</taxon>
        <taxon>Arthropoda</taxon>
        <taxon>Hexapoda</taxon>
        <taxon>Insecta</taxon>
        <taxon>Pterygota</taxon>
        <taxon>Neoptera</taxon>
        <taxon>Endopterygota</taxon>
        <taxon>Coleoptera</taxon>
        <taxon>Polyphaga</taxon>
        <taxon>Cucujiformia</taxon>
        <taxon>Chrysomeloidea</taxon>
        <taxon>Chrysomelidae</taxon>
        <taxon>Cryptocephalinae</taxon>
        <taxon>Pachybrachis</taxon>
    </lineage>
</organism>
<evidence type="ECO:0000256" key="8">
    <source>
        <dbReference type="ARBA" id="ARBA00022989"/>
    </source>
</evidence>
<comment type="subunit">
    <text evidence="3">F-type ATPases have 2 components, CF(1) - the catalytic core - and CF(0) - the membrane proton channel.</text>
</comment>
<evidence type="ECO:0000256" key="1">
    <source>
        <dbReference type="ARBA" id="ARBA00004304"/>
    </source>
</evidence>
<reference evidence="14" key="1">
    <citation type="journal article" date="2015" name="Methods Ecol Evol 6">
        <title>Validating the power of mitochondrial metagenomics for community ecology and phylogenetics of complex assemblages.</title>
        <authorList>
            <person name="Gomez-Rodriguez C."/>
            <person name="Crampton-Platt A."/>
            <person name="Timmermans M.J.T.N."/>
            <person name="Baselga A."/>
            <person name="Vogler A.P."/>
        </authorList>
    </citation>
    <scope>NUCLEOTIDE SEQUENCE</scope>
</reference>
<dbReference type="Pfam" id="PF00895">
    <property type="entry name" value="ATP-synt_8"/>
    <property type="match status" value="1"/>
</dbReference>
<evidence type="ECO:0000256" key="4">
    <source>
        <dbReference type="ARBA" id="ARBA00022448"/>
    </source>
</evidence>
<proteinExistence type="inferred from homology"/>
<evidence type="ECO:0000256" key="11">
    <source>
        <dbReference type="ARBA" id="ARBA00023136"/>
    </source>
</evidence>
<dbReference type="GO" id="GO:0015986">
    <property type="term" value="P:proton motive force-driven ATP synthesis"/>
    <property type="evidence" value="ECO:0007669"/>
    <property type="project" value="InterPro"/>
</dbReference>
<dbReference type="GO" id="GO:0045259">
    <property type="term" value="C:proton-transporting ATP synthase complex"/>
    <property type="evidence" value="ECO:0007669"/>
    <property type="project" value="UniProtKB-KW"/>
</dbReference>
<dbReference type="AlphaFoldDB" id="A0A3G1GNY0"/>
<protein>
    <recommendedName>
        <fullName evidence="12">ATP synthase complex subunit 8</fullName>
    </recommendedName>
</protein>
<keyword evidence="6 12" id="KW-0812">Transmembrane</keyword>
<feature type="transmembrane region" description="Helical" evidence="13">
    <location>
        <begin position="6"/>
        <end position="30"/>
    </location>
</feature>
<keyword evidence="5 12" id="KW-0138">CF(0)</keyword>
<evidence type="ECO:0000256" key="10">
    <source>
        <dbReference type="ARBA" id="ARBA00023128"/>
    </source>
</evidence>
<evidence type="ECO:0000256" key="12">
    <source>
        <dbReference type="RuleBase" id="RU003661"/>
    </source>
</evidence>
<keyword evidence="9 12" id="KW-0406">Ion transport</keyword>
<evidence type="ECO:0000313" key="14">
    <source>
        <dbReference type="EMBL" id="APX39506.1"/>
    </source>
</evidence>
<dbReference type="EMBL" id="KX943377">
    <property type="protein sequence ID" value="APX39506.1"/>
    <property type="molecule type" value="Genomic_DNA"/>
</dbReference>
<keyword evidence="4 12" id="KW-0813">Transport</keyword>
<evidence type="ECO:0000256" key="5">
    <source>
        <dbReference type="ARBA" id="ARBA00022547"/>
    </source>
</evidence>
<geneLocation type="mitochondrion" evidence="14"/>
<keyword evidence="11 13" id="KW-0472">Membrane</keyword>
<evidence type="ECO:0000256" key="7">
    <source>
        <dbReference type="ARBA" id="ARBA00022781"/>
    </source>
</evidence>
<dbReference type="InterPro" id="IPR001421">
    <property type="entry name" value="ATP8_metazoa"/>
</dbReference>
<dbReference type="GO" id="GO:0015078">
    <property type="term" value="F:proton transmembrane transporter activity"/>
    <property type="evidence" value="ECO:0007669"/>
    <property type="project" value="InterPro"/>
</dbReference>
<evidence type="ECO:0000256" key="3">
    <source>
        <dbReference type="ARBA" id="ARBA00011291"/>
    </source>
</evidence>
<evidence type="ECO:0000256" key="6">
    <source>
        <dbReference type="ARBA" id="ARBA00022692"/>
    </source>
</evidence>
<keyword evidence="7 12" id="KW-0375">Hydrogen ion transport</keyword>
<accession>A0A3G1GNY0</accession>
<gene>
    <name evidence="14" type="primary">atp8</name>
</gene>
<evidence type="ECO:0000256" key="2">
    <source>
        <dbReference type="ARBA" id="ARBA00008892"/>
    </source>
</evidence>
<keyword evidence="8 13" id="KW-1133">Transmembrane helix</keyword>
<comment type="subcellular location">
    <subcellularLocation>
        <location evidence="1 12">Mitochondrion membrane</location>
        <topology evidence="1 12">Single-pass membrane protein</topology>
    </subcellularLocation>
</comment>
<evidence type="ECO:0000256" key="9">
    <source>
        <dbReference type="ARBA" id="ARBA00023065"/>
    </source>
</evidence>